<accession>A0A6L2NGI7</accession>
<proteinExistence type="predicted"/>
<dbReference type="PANTHER" id="PTHR15503">
    <property type="entry name" value="LDOC1 RELATED"/>
    <property type="match status" value="1"/>
</dbReference>
<dbReference type="InterPro" id="IPR043502">
    <property type="entry name" value="DNA/RNA_pol_sf"/>
</dbReference>
<dbReference type="InterPro" id="IPR021109">
    <property type="entry name" value="Peptidase_aspartic_dom_sf"/>
</dbReference>
<feature type="coiled-coil region" evidence="1">
    <location>
        <begin position="26"/>
        <end position="53"/>
    </location>
</feature>
<protein>
    <recommendedName>
        <fullName evidence="4">Reverse transcriptase domain-containing protein</fullName>
    </recommendedName>
</protein>
<dbReference type="SUPFAM" id="SSF50630">
    <property type="entry name" value="Acid proteases"/>
    <property type="match status" value="1"/>
</dbReference>
<name>A0A6L2NGI7_TANCI</name>
<organism evidence="3">
    <name type="scientific">Tanacetum cinerariifolium</name>
    <name type="common">Dalmatian daisy</name>
    <name type="synonym">Chrysanthemum cinerariifolium</name>
    <dbReference type="NCBI Taxonomy" id="118510"/>
    <lineage>
        <taxon>Eukaryota</taxon>
        <taxon>Viridiplantae</taxon>
        <taxon>Streptophyta</taxon>
        <taxon>Embryophyta</taxon>
        <taxon>Tracheophyta</taxon>
        <taxon>Spermatophyta</taxon>
        <taxon>Magnoliopsida</taxon>
        <taxon>eudicotyledons</taxon>
        <taxon>Gunneridae</taxon>
        <taxon>Pentapetalae</taxon>
        <taxon>asterids</taxon>
        <taxon>campanulids</taxon>
        <taxon>Asterales</taxon>
        <taxon>Asteraceae</taxon>
        <taxon>Asteroideae</taxon>
        <taxon>Anthemideae</taxon>
        <taxon>Anthemidinae</taxon>
        <taxon>Tanacetum</taxon>
    </lineage>
</organism>
<dbReference type="AlphaFoldDB" id="A0A6L2NGI7"/>
<evidence type="ECO:0000313" key="3">
    <source>
        <dbReference type="EMBL" id="GEU85381.1"/>
    </source>
</evidence>
<dbReference type="Gene3D" id="3.10.10.10">
    <property type="entry name" value="HIV Type 1 Reverse Transcriptase, subunit A, domain 1"/>
    <property type="match status" value="1"/>
</dbReference>
<dbReference type="Pfam" id="PF08284">
    <property type="entry name" value="RVP_2"/>
    <property type="match status" value="1"/>
</dbReference>
<evidence type="ECO:0000256" key="2">
    <source>
        <dbReference type="SAM" id="MobiDB-lite"/>
    </source>
</evidence>
<dbReference type="Gene3D" id="2.40.70.10">
    <property type="entry name" value="Acid Proteases"/>
    <property type="match status" value="1"/>
</dbReference>
<feature type="region of interest" description="Disordered" evidence="2">
    <location>
        <begin position="179"/>
        <end position="213"/>
    </location>
</feature>
<dbReference type="InterPro" id="IPR043128">
    <property type="entry name" value="Rev_trsase/Diguanyl_cyclase"/>
</dbReference>
<evidence type="ECO:0000256" key="1">
    <source>
        <dbReference type="SAM" id="Coils"/>
    </source>
</evidence>
<evidence type="ECO:0008006" key="4">
    <source>
        <dbReference type="Google" id="ProtNLM"/>
    </source>
</evidence>
<reference evidence="3" key="1">
    <citation type="journal article" date="2019" name="Sci. Rep.">
        <title>Draft genome of Tanacetum cinerariifolium, the natural source of mosquito coil.</title>
        <authorList>
            <person name="Yamashiro T."/>
            <person name="Shiraishi A."/>
            <person name="Satake H."/>
            <person name="Nakayama K."/>
        </authorList>
    </citation>
    <scope>NUCLEOTIDE SEQUENCE</scope>
</reference>
<dbReference type="InterPro" id="IPR032567">
    <property type="entry name" value="RTL1-rel"/>
</dbReference>
<sequence>MRINPPSRLVLSPLSGCDRLVDRLLHHEVEGRVDRLVEEVEGLENQRVELVVRLVIKVVKEVTEVGNHASNIQGNVRSVNVGNGRNGCSYKEFMTCNPKDYDGKGGAIVYTRSIEKMELVLDMSACGANQKVKYTTESFISKALTWCNTQNREMVAATEPTIIQSAVLKSRMLTDEAIRTGSLKKNTEKGGNGRELSRKENVRDDNKRSRTGRALCQGLQVGPRMVTPVSTRNLTTARGACFEYGGTDHYKATCPRLNRAPRPGGNCQNQPMATDRGQGHRNNGNQAREGSFMMGLEEARQDPNIMTGTFTLNNNYATTLFDSGADYSFVSTTFILVLDIEPSDLGFSYEIEISSGQLVEINKVIRDCKVEIEGHTFDIDLIPFEHKRIDVIVGMDWLSWHKAKTVCHEKVRYLRSAKTKEPKLKDIVVVRNFPKVFSNDLSRLPPSQEFEFHIDLILEAMSVAKSPYPLAPFKMEELSSQLRELQDKGFIRPSSSTWGAPVLFVKKKDGAFRMCIDYRELNELTIMNLPRIDDLFDELQGSEYFC</sequence>
<dbReference type="SUPFAM" id="SSF56672">
    <property type="entry name" value="DNA/RNA polymerases"/>
    <property type="match status" value="1"/>
</dbReference>
<gene>
    <name evidence="3" type="ORF">Tci_057359</name>
</gene>
<dbReference type="PANTHER" id="PTHR15503:SF45">
    <property type="entry name" value="RNA-DIRECTED DNA POLYMERASE HOMOLOG"/>
    <property type="match status" value="1"/>
</dbReference>
<feature type="compositionally biased region" description="Basic and acidic residues" evidence="2">
    <location>
        <begin position="185"/>
        <end position="208"/>
    </location>
</feature>
<dbReference type="Gene3D" id="3.30.70.270">
    <property type="match status" value="1"/>
</dbReference>
<keyword evidence="1" id="KW-0175">Coiled coil</keyword>
<dbReference type="EMBL" id="BKCJ010009096">
    <property type="protein sequence ID" value="GEU85381.1"/>
    <property type="molecule type" value="Genomic_DNA"/>
</dbReference>
<dbReference type="CDD" id="cd00303">
    <property type="entry name" value="retropepsin_like"/>
    <property type="match status" value="1"/>
</dbReference>
<comment type="caution">
    <text evidence="3">The sequence shown here is derived from an EMBL/GenBank/DDBJ whole genome shotgun (WGS) entry which is preliminary data.</text>
</comment>